<dbReference type="PROSITE" id="PS50995">
    <property type="entry name" value="HTH_MARR_2"/>
    <property type="match status" value="1"/>
</dbReference>
<dbReference type="Gene3D" id="1.10.10.10">
    <property type="entry name" value="Winged helix-like DNA-binding domain superfamily/Winged helix DNA-binding domain"/>
    <property type="match status" value="1"/>
</dbReference>
<evidence type="ECO:0000259" key="1">
    <source>
        <dbReference type="PROSITE" id="PS50995"/>
    </source>
</evidence>
<dbReference type="EMBL" id="APLQ01000011">
    <property type="protein sequence ID" value="ENO15084.2"/>
    <property type="molecule type" value="Genomic_DNA"/>
</dbReference>
<dbReference type="PATRIC" id="fig|626887.3.peg.1394"/>
<accession>N6W4L1</accession>
<organism evidence="2 3">
    <name type="scientific">Marinobacter nanhaiticus D15-8W</name>
    <dbReference type="NCBI Taxonomy" id="626887"/>
    <lineage>
        <taxon>Bacteria</taxon>
        <taxon>Pseudomonadati</taxon>
        <taxon>Pseudomonadota</taxon>
        <taxon>Gammaproteobacteria</taxon>
        <taxon>Pseudomonadales</taxon>
        <taxon>Marinobacteraceae</taxon>
        <taxon>Marinobacter</taxon>
    </lineage>
</organism>
<keyword evidence="3" id="KW-1185">Reference proteome</keyword>
<dbReference type="SMART" id="SM00347">
    <property type="entry name" value="HTH_MARR"/>
    <property type="match status" value="1"/>
</dbReference>
<dbReference type="GO" id="GO:0006950">
    <property type="term" value="P:response to stress"/>
    <property type="evidence" value="ECO:0007669"/>
    <property type="project" value="TreeGrafter"/>
</dbReference>
<dbReference type="OrthoDB" id="4549026at2"/>
<reference evidence="2 3" key="1">
    <citation type="journal article" date="2013" name="Genome Announc.">
        <title>Genome Sequence of the Polycyclic Aromatic Hydrocarbon-Degrading Bacterium Strain Marinobacter nanhaiticus D15-8WT.</title>
        <authorList>
            <person name="Cui Z."/>
            <person name="Gao W."/>
            <person name="Li Q."/>
            <person name="Xu G."/>
            <person name="Zheng L."/>
        </authorList>
    </citation>
    <scope>NUCLEOTIDE SEQUENCE [LARGE SCALE GENOMIC DNA]</scope>
    <source>
        <strain evidence="2 3">D15-8W</strain>
    </source>
</reference>
<dbReference type="PANTHER" id="PTHR33164">
    <property type="entry name" value="TRANSCRIPTIONAL REGULATOR, MARR FAMILY"/>
    <property type="match status" value="1"/>
</dbReference>
<dbReference type="InterPro" id="IPR036390">
    <property type="entry name" value="WH_DNA-bd_sf"/>
</dbReference>
<dbReference type="Proteomes" id="UP000013165">
    <property type="component" value="Unassembled WGS sequence"/>
</dbReference>
<dbReference type="GO" id="GO:0003700">
    <property type="term" value="F:DNA-binding transcription factor activity"/>
    <property type="evidence" value="ECO:0007669"/>
    <property type="project" value="InterPro"/>
</dbReference>
<dbReference type="InterPro" id="IPR036388">
    <property type="entry name" value="WH-like_DNA-bd_sf"/>
</dbReference>
<gene>
    <name evidence="2" type="ORF">J057_07036</name>
</gene>
<dbReference type="STRING" id="626887.J057_07036"/>
<dbReference type="InterPro" id="IPR039422">
    <property type="entry name" value="MarR/SlyA-like"/>
</dbReference>
<dbReference type="Pfam" id="PF12802">
    <property type="entry name" value="MarR_2"/>
    <property type="match status" value="1"/>
</dbReference>
<comment type="caution">
    <text evidence="2">The sequence shown here is derived from an EMBL/GenBank/DDBJ whole genome shotgun (WGS) entry which is preliminary data.</text>
</comment>
<dbReference type="PANTHER" id="PTHR33164:SF95">
    <property type="entry name" value="TRANSCRIPTIONAL REGULATOR"/>
    <property type="match status" value="1"/>
</dbReference>
<name>N6W4L1_9GAMM</name>
<sequence length="155" mass="17723">MAPEDRLGILAERPGFLIRRLHQIHVALFHDECEAYGLTPVQYSVLTALQGDELDQKRLGQRVGIDRATTTEVLRRLDKAGWIERRKCTEDARRQLARLTPAGESLLAEVEDSARRAHERTIEPLTKAERERFIRYMSKIVSANNDHGRASLKLP</sequence>
<dbReference type="InterPro" id="IPR000835">
    <property type="entry name" value="HTH_MarR-typ"/>
</dbReference>
<dbReference type="PRINTS" id="PR00598">
    <property type="entry name" value="HTHMARR"/>
</dbReference>
<dbReference type="eggNOG" id="COG1846">
    <property type="taxonomic scope" value="Bacteria"/>
</dbReference>
<feature type="domain" description="HTH marR-type" evidence="1">
    <location>
        <begin position="14"/>
        <end position="142"/>
    </location>
</feature>
<proteinExistence type="predicted"/>
<dbReference type="SUPFAM" id="SSF46785">
    <property type="entry name" value="Winged helix' DNA-binding domain"/>
    <property type="match status" value="1"/>
</dbReference>
<protein>
    <submittedName>
        <fullName evidence="2">MarR family transcriptional regulator</fullName>
    </submittedName>
</protein>
<dbReference type="AlphaFoldDB" id="N6W4L1"/>
<evidence type="ECO:0000313" key="2">
    <source>
        <dbReference type="EMBL" id="ENO15084.2"/>
    </source>
</evidence>
<evidence type="ECO:0000313" key="3">
    <source>
        <dbReference type="Proteomes" id="UP000013165"/>
    </source>
</evidence>
<dbReference type="HOGENOM" id="CLU_083287_4_0_6"/>